<protein>
    <submittedName>
        <fullName evidence="1">Uncharacterized protein</fullName>
    </submittedName>
</protein>
<proteinExistence type="predicted"/>
<accession>A0ACD2ZZC8</accession>
<dbReference type="EMBL" id="ML209767">
    <property type="protein sequence ID" value="TFK57997.1"/>
    <property type="molecule type" value="Genomic_DNA"/>
</dbReference>
<evidence type="ECO:0000313" key="1">
    <source>
        <dbReference type="EMBL" id="TFK57997.1"/>
    </source>
</evidence>
<keyword evidence="2" id="KW-1185">Reference proteome</keyword>
<sequence length="215" mass="22529">MAKPGLPTTNMDPTSPIMATSGAFKPSNHNSFDSPAVASLADAVKGGLMAIEVLLAVRGPMVHSLNEEPLLLKKTQRFFESSRIPSPHPTYATMPAQPSASVVLSPFPNSRLTQPPSSSGAGHQHCHICQEVIAFPNLFCEAIGLPPIPANTAMTHHHQGSTATSGGPSEPLDPFVKIDPETHNIISTAGGDDVKVVVRSPGPQPPITVNETATI</sequence>
<gene>
    <name evidence="1" type="ORF">BDN72DRAFT_866308</name>
</gene>
<name>A0ACD2ZZC8_9AGAR</name>
<organism evidence="1 2">
    <name type="scientific">Pluteus cervinus</name>
    <dbReference type="NCBI Taxonomy" id="181527"/>
    <lineage>
        <taxon>Eukaryota</taxon>
        <taxon>Fungi</taxon>
        <taxon>Dikarya</taxon>
        <taxon>Basidiomycota</taxon>
        <taxon>Agaricomycotina</taxon>
        <taxon>Agaricomycetes</taxon>
        <taxon>Agaricomycetidae</taxon>
        <taxon>Agaricales</taxon>
        <taxon>Pluteineae</taxon>
        <taxon>Pluteaceae</taxon>
        <taxon>Pluteus</taxon>
    </lineage>
</organism>
<dbReference type="Proteomes" id="UP000308600">
    <property type="component" value="Unassembled WGS sequence"/>
</dbReference>
<reference evidence="1 2" key="1">
    <citation type="journal article" date="2019" name="Nat. Ecol. Evol.">
        <title>Megaphylogeny resolves global patterns of mushroom evolution.</title>
        <authorList>
            <person name="Varga T."/>
            <person name="Krizsan K."/>
            <person name="Foldi C."/>
            <person name="Dima B."/>
            <person name="Sanchez-Garcia M."/>
            <person name="Sanchez-Ramirez S."/>
            <person name="Szollosi G.J."/>
            <person name="Szarkandi J.G."/>
            <person name="Papp V."/>
            <person name="Albert L."/>
            <person name="Andreopoulos W."/>
            <person name="Angelini C."/>
            <person name="Antonin V."/>
            <person name="Barry K.W."/>
            <person name="Bougher N.L."/>
            <person name="Buchanan P."/>
            <person name="Buyck B."/>
            <person name="Bense V."/>
            <person name="Catcheside P."/>
            <person name="Chovatia M."/>
            <person name="Cooper J."/>
            <person name="Damon W."/>
            <person name="Desjardin D."/>
            <person name="Finy P."/>
            <person name="Geml J."/>
            <person name="Haridas S."/>
            <person name="Hughes K."/>
            <person name="Justo A."/>
            <person name="Karasinski D."/>
            <person name="Kautmanova I."/>
            <person name="Kiss B."/>
            <person name="Kocsube S."/>
            <person name="Kotiranta H."/>
            <person name="LaButti K.M."/>
            <person name="Lechner B.E."/>
            <person name="Liimatainen K."/>
            <person name="Lipzen A."/>
            <person name="Lukacs Z."/>
            <person name="Mihaltcheva S."/>
            <person name="Morgado L.N."/>
            <person name="Niskanen T."/>
            <person name="Noordeloos M.E."/>
            <person name="Ohm R.A."/>
            <person name="Ortiz-Santana B."/>
            <person name="Ovrebo C."/>
            <person name="Racz N."/>
            <person name="Riley R."/>
            <person name="Savchenko A."/>
            <person name="Shiryaev A."/>
            <person name="Soop K."/>
            <person name="Spirin V."/>
            <person name="Szebenyi C."/>
            <person name="Tomsovsky M."/>
            <person name="Tulloss R.E."/>
            <person name="Uehling J."/>
            <person name="Grigoriev I.V."/>
            <person name="Vagvolgyi C."/>
            <person name="Papp T."/>
            <person name="Martin F.M."/>
            <person name="Miettinen O."/>
            <person name="Hibbett D.S."/>
            <person name="Nagy L.G."/>
        </authorList>
    </citation>
    <scope>NUCLEOTIDE SEQUENCE [LARGE SCALE GENOMIC DNA]</scope>
    <source>
        <strain evidence="1 2">NL-1719</strain>
    </source>
</reference>
<evidence type="ECO:0000313" key="2">
    <source>
        <dbReference type="Proteomes" id="UP000308600"/>
    </source>
</evidence>